<dbReference type="InterPro" id="IPR003439">
    <property type="entry name" value="ABC_transporter-like_ATP-bd"/>
</dbReference>
<gene>
    <name evidence="8" type="primary">potA</name>
    <name evidence="10" type="ORF">ACFQDI_24715</name>
</gene>
<dbReference type="PANTHER" id="PTHR42781">
    <property type="entry name" value="SPERMIDINE/PUTRESCINE IMPORT ATP-BINDING PROTEIN POTA"/>
    <property type="match status" value="1"/>
</dbReference>
<dbReference type="Proteomes" id="UP001596052">
    <property type="component" value="Unassembled WGS sequence"/>
</dbReference>
<keyword evidence="4 8" id="KW-0547">Nucleotide-binding</keyword>
<evidence type="ECO:0000256" key="4">
    <source>
        <dbReference type="ARBA" id="ARBA00022741"/>
    </source>
</evidence>
<comment type="caution">
    <text evidence="10">The sequence shown here is derived from an EMBL/GenBank/DDBJ whole genome shotgun (WGS) entry which is preliminary data.</text>
</comment>
<comment type="similarity">
    <text evidence="8">Belongs to the ABC transporter superfamily. Spermidine/putrescine importer (TC 3.A.1.11.1) family.</text>
</comment>
<feature type="domain" description="ABC transporter" evidence="9">
    <location>
        <begin position="5"/>
        <end position="235"/>
    </location>
</feature>
<proteinExistence type="inferred from homology"/>
<evidence type="ECO:0000313" key="10">
    <source>
        <dbReference type="EMBL" id="MFC5458096.1"/>
    </source>
</evidence>
<dbReference type="CDD" id="cd03300">
    <property type="entry name" value="ABC_PotA_N"/>
    <property type="match status" value="1"/>
</dbReference>
<dbReference type="EC" id="7.6.2.11" evidence="8"/>
<dbReference type="InterPro" id="IPR008995">
    <property type="entry name" value="Mo/tungstate-bd_C_term_dom"/>
</dbReference>
<dbReference type="SMART" id="SM00382">
    <property type="entry name" value="AAA"/>
    <property type="match status" value="1"/>
</dbReference>
<reference evidence="11" key="1">
    <citation type="journal article" date="2019" name="Int. J. Syst. Evol. Microbiol.">
        <title>The Global Catalogue of Microorganisms (GCM) 10K type strain sequencing project: providing services to taxonomists for standard genome sequencing and annotation.</title>
        <authorList>
            <consortium name="The Broad Institute Genomics Platform"/>
            <consortium name="The Broad Institute Genome Sequencing Center for Infectious Disease"/>
            <person name="Wu L."/>
            <person name="Ma J."/>
        </authorList>
    </citation>
    <scope>NUCLEOTIDE SEQUENCE [LARGE SCALE GENOMIC DNA]</scope>
    <source>
        <strain evidence="11">CGMCC 4.1469</strain>
    </source>
</reference>
<dbReference type="Gene3D" id="3.40.50.300">
    <property type="entry name" value="P-loop containing nucleotide triphosphate hydrolases"/>
    <property type="match status" value="1"/>
</dbReference>
<dbReference type="InterPro" id="IPR013611">
    <property type="entry name" value="Transp-assoc_OB_typ2"/>
</dbReference>
<dbReference type="NCBIfam" id="TIGR01187">
    <property type="entry name" value="potA"/>
    <property type="match status" value="1"/>
</dbReference>
<evidence type="ECO:0000256" key="1">
    <source>
        <dbReference type="ARBA" id="ARBA00022448"/>
    </source>
</evidence>
<evidence type="ECO:0000256" key="3">
    <source>
        <dbReference type="ARBA" id="ARBA00022519"/>
    </source>
</evidence>
<keyword evidence="3" id="KW-0997">Cell inner membrane</keyword>
<dbReference type="PROSITE" id="PS50893">
    <property type="entry name" value="ABC_TRANSPORTER_2"/>
    <property type="match status" value="1"/>
</dbReference>
<dbReference type="SUPFAM" id="SSF52540">
    <property type="entry name" value="P-loop containing nucleoside triphosphate hydrolases"/>
    <property type="match status" value="1"/>
</dbReference>
<keyword evidence="7 8" id="KW-0472">Membrane</keyword>
<keyword evidence="5 8" id="KW-0067">ATP-binding</keyword>
<dbReference type="GO" id="GO:0005524">
    <property type="term" value="F:ATP binding"/>
    <property type="evidence" value="ECO:0007669"/>
    <property type="project" value="UniProtKB-KW"/>
</dbReference>
<dbReference type="EMBL" id="JBHSMQ010000016">
    <property type="protein sequence ID" value="MFC5458096.1"/>
    <property type="molecule type" value="Genomic_DNA"/>
</dbReference>
<evidence type="ECO:0000259" key="9">
    <source>
        <dbReference type="PROSITE" id="PS50893"/>
    </source>
</evidence>
<dbReference type="InterPro" id="IPR017879">
    <property type="entry name" value="PotA_ATP-bd"/>
</dbReference>
<dbReference type="InterPro" id="IPR017871">
    <property type="entry name" value="ABC_transporter-like_CS"/>
</dbReference>
<comment type="catalytic activity">
    <reaction evidence="8">
        <text>ATP + H2O + polyamine-[polyamine-binding protein]Side 1 = ADP + phosphate + polyamineSide 2 + [polyamine-binding protein]Side 1.</text>
        <dbReference type="EC" id="7.6.2.11"/>
    </reaction>
</comment>
<dbReference type="RefSeq" id="WP_377172089.1">
    <property type="nucleotide sequence ID" value="NZ_JBHSMQ010000016.1"/>
</dbReference>
<evidence type="ECO:0000313" key="11">
    <source>
        <dbReference type="Proteomes" id="UP001596052"/>
    </source>
</evidence>
<dbReference type="InterPro" id="IPR050093">
    <property type="entry name" value="ABC_SmlMolc_Importer"/>
</dbReference>
<dbReference type="Pfam" id="PF08402">
    <property type="entry name" value="TOBE_2"/>
    <property type="match status" value="1"/>
</dbReference>
<evidence type="ECO:0000256" key="6">
    <source>
        <dbReference type="ARBA" id="ARBA00022967"/>
    </source>
</evidence>
<accession>A0ABW0KYH3</accession>
<evidence type="ECO:0000256" key="7">
    <source>
        <dbReference type="ARBA" id="ARBA00023136"/>
    </source>
</evidence>
<evidence type="ECO:0000256" key="2">
    <source>
        <dbReference type="ARBA" id="ARBA00022475"/>
    </source>
</evidence>
<keyword evidence="1 8" id="KW-0813">Transport</keyword>
<dbReference type="Pfam" id="PF00005">
    <property type="entry name" value="ABC_tran"/>
    <property type="match status" value="1"/>
</dbReference>
<evidence type="ECO:0000256" key="8">
    <source>
        <dbReference type="RuleBase" id="RU364083"/>
    </source>
</evidence>
<comment type="subunit">
    <text evidence="8">The complex is composed of two ATP-binding proteins (PotA), two transmembrane proteins (PotB and PotC) and a solute-binding protein (PotD).</text>
</comment>
<dbReference type="InterPro" id="IPR003593">
    <property type="entry name" value="AAA+_ATPase"/>
</dbReference>
<organism evidence="10 11">
    <name type="scientific">Prosthecobacter fluviatilis</name>
    <dbReference type="NCBI Taxonomy" id="445931"/>
    <lineage>
        <taxon>Bacteria</taxon>
        <taxon>Pseudomonadati</taxon>
        <taxon>Verrucomicrobiota</taxon>
        <taxon>Verrucomicrobiia</taxon>
        <taxon>Verrucomicrobiales</taxon>
        <taxon>Verrucomicrobiaceae</taxon>
        <taxon>Prosthecobacter</taxon>
    </lineage>
</organism>
<sequence length="368" mass="40935">MDEFLVIDHVSKSFGTQLAVGDASLAVARGESFSLLGPSGCGKTTLLRMIAGFERPDCGRIMVAGRDITALPPEQRPVNTVFQNYALFPHMSVWENVAFGLRMSRRPREEIRSSVDHMLDLVRLNEHVRKRPSQLSGGQRQRVAIARALVNNPQVLLLDEPLAALDLKLRQHMLMELKTIHEQVGTTFIYVTHDQGEAMSLSDRVAVMNEGRVEQVDSPGHLYENPRTRFVASFIGDANFFTGVVVEIQHEGYVRVLVDGLGSPLVLGSGDIASGHPLRLMVRPEKISLTLTRPSRVERVNAFPGVVEDVAYFGSHTRYRIRAGQHSILAQLQRSRFSGGEIDPVRGAEVWMSFHPDEGRVVHMEDAS</sequence>
<name>A0ABW0KYH3_9BACT</name>
<comment type="function">
    <text evidence="8">Part of the ABC transporter complex PotABCD involved in spermidine/putrescine import. Responsible for energy coupling to the transport system.</text>
</comment>
<dbReference type="InterPro" id="IPR005893">
    <property type="entry name" value="PotA-like"/>
</dbReference>
<dbReference type="Gene3D" id="2.40.50.100">
    <property type="match status" value="1"/>
</dbReference>
<keyword evidence="2 8" id="KW-1003">Cell membrane</keyword>
<dbReference type="SUPFAM" id="SSF50331">
    <property type="entry name" value="MOP-like"/>
    <property type="match status" value="1"/>
</dbReference>
<keyword evidence="11" id="KW-1185">Reference proteome</keyword>
<dbReference type="PANTHER" id="PTHR42781:SF5">
    <property type="entry name" value="PUTRESCINE TRANSPORT ATP-BINDING PROTEIN POTG"/>
    <property type="match status" value="1"/>
</dbReference>
<dbReference type="PROSITE" id="PS00211">
    <property type="entry name" value="ABC_TRANSPORTER_1"/>
    <property type="match status" value="1"/>
</dbReference>
<protein>
    <recommendedName>
        <fullName evidence="8">Spermidine/putrescine import ATP-binding protein PotA</fullName>
        <ecNumber evidence="8">7.6.2.11</ecNumber>
    </recommendedName>
</protein>
<dbReference type="InterPro" id="IPR027417">
    <property type="entry name" value="P-loop_NTPase"/>
</dbReference>
<keyword evidence="6 8" id="KW-1278">Translocase</keyword>
<evidence type="ECO:0000256" key="5">
    <source>
        <dbReference type="ARBA" id="ARBA00022840"/>
    </source>
</evidence>